<evidence type="ECO:0000259" key="11">
    <source>
        <dbReference type="Pfam" id="PF02870"/>
    </source>
</evidence>
<comment type="subcellular location">
    <subcellularLocation>
        <location evidence="9">Cytoplasm</location>
    </subcellularLocation>
</comment>
<dbReference type="FunFam" id="1.10.10.10:FF:000214">
    <property type="entry name" value="Methylated-DNA--protein-cysteine methyltransferase"/>
    <property type="match status" value="1"/>
</dbReference>
<evidence type="ECO:0000313" key="12">
    <source>
        <dbReference type="EMBL" id="ALO46006.1"/>
    </source>
</evidence>
<feature type="active site" description="Nucleophile; methyl group acceptor" evidence="9">
    <location>
        <position position="129"/>
    </location>
</feature>
<keyword evidence="6 9" id="KW-0227">DNA damage</keyword>
<dbReference type="GO" id="GO:0003908">
    <property type="term" value="F:methylated-DNA-[protein]-cysteine S-methyltransferase activity"/>
    <property type="evidence" value="ECO:0007669"/>
    <property type="project" value="UniProtKB-UniRule"/>
</dbReference>
<protein>
    <recommendedName>
        <fullName evidence="9">Methylated-DNA--protein-cysteine methyltransferase</fullName>
        <ecNumber evidence="9">2.1.1.63</ecNumber>
    </recommendedName>
    <alternativeName>
        <fullName evidence="9">6-O-methylguanine-DNA methyltransferase</fullName>
        <shortName evidence="9">MGMT</shortName>
    </alternativeName>
    <alternativeName>
        <fullName evidence="9">O-6-methylguanine-DNA-alkyltransferase</fullName>
    </alternativeName>
</protein>
<evidence type="ECO:0000256" key="2">
    <source>
        <dbReference type="ARBA" id="ARBA00008711"/>
    </source>
</evidence>
<evidence type="ECO:0000256" key="8">
    <source>
        <dbReference type="ARBA" id="ARBA00049348"/>
    </source>
</evidence>
<keyword evidence="13" id="KW-1185">Reference proteome</keyword>
<dbReference type="Gene3D" id="1.10.10.10">
    <property type="entry name" value="Winged helix-like DNA-binding domain superfamily/Winged helix DNA-binding domain"/>
    <property type="match status" value="1"/>
</dbReference>
<feature type="domain" description="Methylated-DNA-[protein]-cysteine S-methyltransferase DNA binding" evidence="10">
    <location>
        <begin position="78"/>
        <end position="157"/>
    </location>
</feature>
<dbReference type="KEGG" id="pspi:PS2015_1349"/>
<dbReference type="InterPro" id="IPR014048">
    <property type="entry name" value="MethylDNA_cys_MeTrfase_DNA-bd"/>
</dbReference>
<gene>
    <name evidence="12" type="ORF">PS2015_1349</name>
</gene>
<evidence type="ECO:0000256" key="6">
    <source>
        <dbReference type="ARBA" id="ARBA00022763"/>
    </source>
</evidence>
<dbReference type="SUPFAM" id="SSF46767">
    <property type="entry name" value="Methylated DNA-protein cysteine methyltransferase, C-terminal domain"/>
    <property type="match status" value="1"/>
</dbReference>
<evidence type="ECO:0000256" key="5">
    <source>
        <dbReference type="ARBA" id="ARBA00022679"/>
    </source>
</evidence>
<evidence type="ECO:0000256" key="9">
    <source>
        <dbReference type="HAMAP-Rule" id="MF_00772"/>
    </source>
</evidence>
<evidence type="ECO:0000256" key="1">
    <source>
        <dbReference type="ARBA" id="ARBA00001286"/>
    </source>
</evidence>
<keyword evidence="4 9" id="KW-0489">Methyltransferase</keyword>
<evidence type="ECO:0000256" key="3">
    <source>
        <dbReference type="ARBA" id="ARBA00022490"/>
    </source>
</evidence>
<dbReference type="RefSeq" id="WP_058021493.1">
    <property type="nucleotide sequence ID" value="NZ_CP013189.1"/>
</dbReference>
<dbReference type="InterPro" id="IPR036631">
    <property type="entry name" value="MGMT_N_sf"/>
</dbReference>
<reference evidence="12 13" key="1">
    <citation type="submission" date="2015-11" db="EMBL/GenBank/DDBJ databases">
        <authorList>
            <person name="Zhang Y."/>
            <person name="Guo Z."/>
        </authorList>
    </citation>
    <scope>NUCLEOTIDE SEQUENCE [LARGE SCALE GENOMIC DNA]</scope>
    <source>
        <strain evidence="12 13">KCTC 32221</strain>
    </source>
</reference>
<sequence length="165" mass="17864">MSVVYYSVYESPVGSLLLAGDGMQLSLISFPEGRASRQPEPDWLRRNDAFKNVKIQLKAYFGGELTEFDLPLAPQGTEFQLLVWNALKTIPYGETRSYGDIAAQVGRPDASRAVGAANGQNPIPIVIPCHRVIGRDGSLTGFGGGLACKQHLLALEQQSLPFSLS</sequence>
<comment type="miscellaneous">
    <text evidence="9">This enzyme catalyzes only one turnover and therefore is not strictly catalytic. According to one definition, an enzyme is a biocatalyst that acts repeatedly and over many reaction cycles.</text>
</comment>
<dbReference type="InterPro" id="IPR001497">
    <property type="entry name" value="MethylDNA_cys_MeTrfase_AS"/>
</dbReference>
<dbReference type="AlphaFoldDB" id="A0A0S2KCF4"/>
<dbReference type="PANTHER" id="PTHR10815:SF5">
    <property type="entry name" value="METHYLATED-DNA--PROTEIN-CYSTEINE METHYLTRANSFERASE"/>
    <property type="match status" value="1"/>
</dbReference>
<dbReference type="CDD" id="cd06445">
    <property type="entry name" value="ATase"/>
    <property type="match status" value="1"/>
</dbReference>
<keyword evidence="5 9" id="KW-0808">Transferase</keyword>
<dbReference type="PANTHER" id="PTHR10815">
    <property type="entry name" value="METHYLATED-DNA--PROTEIN-CYSTEINE METHYLTRANSFERASE"/>
    <property type="match status" value="1"/>
</dbReference>
<dbReference type="Proteomes" id="UP000065641">
    <property type="component" value="Chromosome"/>
</dbReference>
<accession>A0A0S2KCF4</accession>
<keyword evidence="7 9" id="KW-0234">DNA repair</keyword>
<dbReference type="OrthoDB" id="9811249at2"/>
<keyword evidence="3 9" id="KW-0963">Cytoplasm</keyword>
<dbReference type="PROSITE" id="PS00374">
    <property type="entry name" value="MGMT"/>
    <property type="match status" value="1"/>
</dbReference>
<dbReference type="GO" id="GO:0005737">
    <property type="term" value="C:cytoplasm"/>
    <property type="evidence" value="ECO:0007669"/>
    <property type="project" value="UniProtKB-SubCell"/>
</dbReference>
<dbReference type="PATRIC" id="fig|1249552.3.peg.1353"/>
<dbReference type="InterPro" id="IPR023546">
    <property type="entry name" value="MGMT"/>
</dbReference>
<dbReference type="SUPFAM" id="SSF53155">
    <property type="entry name" value="Methylated DNA-protein cysteine methyltransferase domain"/>
    <property type="match status" value="1"/>
</dbReference>
<dbReference type="InterPro" id="IPR036217">
    <property type="entry name" value="MethylDNA_cys_MeTrfase_DNAb"/>
</dbReference>
<organism evidence="12 13">
    <name type="scientific">Pseudohongiella spirulinae</name>
    <dbReference type="NCBI Taxonomy" id="1249552"/>
    <lineage>
        <taxon>Bacteria</taxon>
        <taxon>Pseudomonadati</taxon>
        <taxon>Pseudomonadota</taxon>
        <taxon>Gammaproteobacteria</taxon>
        <taxon>Pseudomonadales</taxon>
        <taxon>Pseudohongiellaceae</taxon>
        <taxon>Pseudohongiella</taxon>
    </lineage>
</organism>
<dbReference type="Pfam" id="PF01035">
    <property type="entry name" value="DNA_binding_1"/>
    <property type="match status" value="1"/>
</dbReference>
<dbReference type="InterPro" id="IPR008332">
    <property type="entry name" value="MethylG_MeTrfase_N"/>
</dbReference>
<dbReference type="Gene3D" id="3.30.160.70">
    <property type="entry name" value="Methylated DNA-protein cysteine methyltransferase domain"/>
    <property type="match status" value="1"/>
</dbReference>
<dbReference type="EC" id="2.1.1.63" evidence="9"/>
<dbReference type="HAMAP" id="MF_00772">
    <property type="entry name" value="OGT"/>
    <property type="match status" value="1"/>
</dbReference>
<comment type="catalytic activity">
    <reaction evidence="8 9">
        <text>a 6-O-methyl-2'-deoxyguanosine in DNA + L-cysteinyl-[protein] = S-methyl-L-cysteinyl-[protein] + a 2'-deoxyguanosine in DNA</text>
        <dbReference type="Rhea" id="RHEA:24000"/>
        <dbReference type="Rhea" id="RHEA-COMP:10131"/>
        <dbReference type="Rhea" id="RHEA-COMP:10132"/>
        <dbReference type="Rhea" id="RHEA-COMP:11367"/>
        <dbReference type="Rhea" id="RHEA-COMP:11368"/>
        <dbReference type="ChEBI" id="CHEBI:29950"/>
        <dbReference type="ChEBI" id="CHEBI:82612"/>
        <dbReference type="ChEBI" id="CHEBI:85445"/>
        <dbReference type="ChEBI" id="CHEBI:85448"/>
        <dbReference type="EC" id="2.1.1.63"/>
    </reaction>
</comment>
<name>A0A0S2KCF4_9GAMM</name>
<dbReference type="EMBL" id="CP013189">
    <property type="protein sequence ID" value="ALO46006.1"/>
    <property type="molecule type" value="Genomic_DNA"/>
</dbReference>
<evidence type="ECO:0000259" key="10">
    <source>
        <dbReference type="Pfam" id="PF01035"/>
    </source>
</evidence>
<feature type="domain" description="Methylguanine DNA methyltransferase ribonuclease-like" evidence="11">
    <location>
        <begin position="4"/>
        <end position="74"/>
    </location>
</feature>
<dbReference type="Pfam" id="PF02870">
    <property type="entry name" value="Methyltransf_1N"/>
    <property type="match status" value="1"/>
</dbReference>
<comment type="similarity">
    <text evidence="2 9">Belongs to the MGMT family.</text>
</comment>
<evidence type="ECO:0000256" key="4">
    <source>
        <dbReference type="ARBA" id="ARBA00022603"/>
    </source>
</evidence>
<comment type="catalytic activity">
    <reaction evidence="1 9">
        <text>a 4-O-methyl-thymidine in DNA + L-cysteinyl-[protein] = a thymidine in DNA + S-methyl-L-cysteinyl-[protein]</text>
        <dbReference type="Rhea" id="RHEA:53428"/>
        <dbReference type="Rhea" id="RHEA-COMP:10131"/>
        <dbReference type="Rhea" id="RHEA-COMP:10132"/>
        <dbReference type="Rhea" id="RHEA-COMP:13555"/>
        <dbReference type="Rhea" id="RHEA-COMP:13556"/>
        <dbReference type="ChEBI" id="CHEBI:29950"/>
        <dbReference type="ChEBI" id="CHEBI:82612"/>
        <dbReference type="ChEBI" id="CHEBI:137386"/>
        <dbReference type="ChEBI" id="CHEBI:137387"/>
        <dbReference type="EC" id="2.1.1.63"/>
    </reaction>
</comment>
<dbReference type="STRING" id="1249552.PS2015_1349"/>
<evidence type="ECO:0000256" key="7">
    <source>
        <dbReference type="ARBA" id="ARBA00023204"/>
    </source>
</evidence>
<dbReference type="InterPro" id="IPR036388">
    <property type="entry name" value="WH-like_DNA-bd_sf"/>
</dbReference>
<dbReference type="NCBIfam" id="TIGR00589">
    <property type="entry name" value="ogt"/>
    <property type="match status" value="1"/>
</dbReference>
<dbReference type="GO" id="GO:0032259">
    <property type="term" value="P:methylation"/>
    <property type="evidence" value="ECO:0007669"/>
    <property type="project" value="UniProtKB-KW"/>
</dbReference>
<evidence type="ECO:0000313" key="13">
    <source>
        <dbReference type="Proteomes" id="UP000065641"/>
    </source>
</evidence>
<comment type="function">
    <text evidence="9">Involved in the cellular defense against the biological effects of O6-methylguanine (O6-MeG) and O4-methylthymine (O4-MeT) in DNA. Repairs the methylated nucleobase in DNA by stoichiometrically transferring the methyl group to a cysteine residue in the enzyme. This is a suicide reaction: the enzyme is irreversibly inactivated.</text>
</comment>
<dbReference type="GO" id="GO:0006307">
    <property type="term" value="P:DNA alkylation repair"/>
    <property type="evidence" value="ECO:0007669"/>
    <property type="project" value="UniProtKB-UniRule"/>
</dbReference>
<proteinExistence type="inferred from homology"/>